<organism evidence="1 2">
    <name type="scientific">Pseudomonas fluorescens</name>
    <dbReference type="NCBI Taxonomy" id="294"/>
    <lineage>
        <taxon>Bacteria</taxon>
        <taxon>Pseudomonadati</taxon>
        <taxon>Pseudomonadota</taxon>
        <taxon>Gammaproteobacteria</taxon>
        <taxon>Pseudomonadales</taxon>
        <taxon>Pseudomonadaceae</taxon>
        <taxon>Pseudomonas</taxon>
    </lineage>
</organism>
<dbReference type="AlphaFoldDB" id="A0A5E7N6T4"/>
<gene>
    <name evidence="1" type="ORF">PS862_04449</name>
</gene>
<dbReference type="Proteomes" id="UP000385207">
    <property type="component" value="Unassembled WGS sequence"/>
</dbReference>
<dbReference type="EMBL" id="CABVII010000022">
    <property type="protein sequence ID" value="VVP32559.1"/>
    <property type="molecule type" value="Genomic_DNA"/>
</dbReference>
<accession>A0A5E7N6T4</accession>
<name>A0A5E7N6T4_PSEFL</name>
<evidence type="ECO:0000313" key="1">
    <source>
        <dbReference type="EMBL" id="VVP32559.1"/>
    </source>
</evidence>
<proteinExistence type="predicted"/>
<reference evidence="1 2" key="1">
    <citation type="submission" date="2019-09" db="EMBL/GenBank/DDBJ databases">
        <authorList>
            <person name="Chandra G."/>
            <person name="Truman W A."/>
        </authorList>
    </citation>
    <scope>NUCLEOTIDE SEQUENCE [LARGE SCALE GENOMIC DNA]</scope>
    <source>
        <strain evidence="1">PS862</strain>
    </source>
</reference>
<protein>
    <submittedName>
        <fullName evidence="1">Uncharacterized protein</fullName>
    </submittedName>
</protein>
<evidence type="ECO:0000313" key="2">
    <source>
        <dbReference type="Proteomes" id="UP000385207"/>
    </source>
</evidence>
<sequence length="43" mass="4996">MTPLAVPQGRPRTKQMAHMMRRFELTTCTARVRPLVAVDMQRI</sequence>